<dbReference type="STRING" id="5875.Q4N1J0"/>
<comment type="caution">
    <text evidence="2">The sequence shown here is derived from an EMBL/GenBank/DDBJ whole genome shotgun (WGS) entry which is preliminary data.</text>
</comment>
<dbReference type="GO" id="GO:0004865">
    <property type="term" value="F:protein serine/threonine phosphatase inhibitor activity"/>
    <property type="evidence" value="ECO:0007669"/>
    <property type="project" value="InterPro"/>
</dbReference>
<dbReference type="VEuPathDB" id="PiroplasmaDB:TpMuguga_04g00749"/>
<organism evidence="2 3">
    <name type="scientific">Theileria parva</name>
    <name type="common">East coast fever infection agent</name>
    <dbReference type="NCBI Taxonomy" id="5875"/>
    <lineage>
        <taxon>Eukaryota</taxon>
        <taxon>Sar</taxon>
        <taxon>Alveolata</taxon>
        <taxon>Apicomplexa</taxon>
        <taxon>Aconoidasida</taxon>
        <taxon>Piroplasmida</taxon>
        <taxon>Theileriidae</taxon>
        <taxon>Theileria</taxon>
    </lineage>
</organism>
<evidence type="ECO:0000313" key="2">
    <source>
        <dbReference type="EMBL" id="EAN32102.1"/>
    </source>
</evidence>
<dbReference type="FunCoup" id="Q4N1J0">
    <property type="interactions" value="1"/>
</dbReference>
<protein>
    <recommendedName>
        <fullName evidence="4">Protein phosphatase inhibitor</fullName>
    </recommendedName>
</protein>
<accession>Q4N1J0</accession>
<dbReference type="EMBL" id="AAGK01000004">
    <property type="protein sequence ID" value="EAN32102.1"/>
    <property type="molecule type" value="Genomic_DNA"/>
</dbReference>
<dbReference type="GO" id="GO:0008157">
    <property type="term" value="F:protein phosphatase 1 binding"/>
    <property type="evidence" value="ECO:0007669"/>
    <property type="project" value="TreeGrafter"/>
</dbReference>
<dbReference type="Proteomes" id="UP000001949">
    <property type="component" value="Unassembled WGS sequence"/>
</dbReference>
<evidence type="ECO:0008006" key="4">
    <source>
        <dbReference type="Google" id="ProtNLM"/>
    </source>
</evidence>
<name>Q4N1J0_THEPA</name>
<dbReference type="PANTHER" id="PTHR20835">
    <property type="entry name" value="E3 UBIQUITIN-PROTEIN LIGASE PPP1R11-RELATED"/>
    <property type="match status" value="1"/>
</dbReference>
<dbReference type="InParanoid" id="Q4N1J0"/>
<proteinExistence type="predicted"/>
<evidence type="ECO:0000256" key="1">
    <source>
        <dbReference type="SAM" id="MobiDB-lite"/>
    </source>
</evidence>
<dbReference type="KEGG" id="tpv:TP04_0749"/>
<evidence type="ECO:0000313" key="3">
    <source>
        <dbReference type="Proteomes" id="UP000001949"/>
    </source>
</evidence>
<feature type="region of interest" description="Disordered" evidence="1">
    <location>
        <begin position="17"/>
        <end position="38"/>
    </location>
</feature>
<dbReference type="GO" id="GO:0005634">
    <property type="term" value="C:nucleus"/>
    <property type="evidence" value="ECO:0007669"/>
    <property type="project" value="TreeGrafter"/>
</dbReference>
<dbReference type="Pfam" id="PF07491">
    <property type="entry name" value="PPI_Ypi1"/>
    <property type="match status" value="1"/>
</dbReference>
<feature type="compositionally biased region" description="Polar residues" evidence="1">
    <location>
        <begin position="27"/>
        <end position="38"/>
    </location>
</feature>
<dbReference type="PANTHER" id="PTHR20835:SF0">
    <property type="entry name" value="E3 UBIQUITIN-PROTEIN LIGASE PPP1R11"/>
    <property type="match status" value="1"/>
</dbReference>
<sequence>MSTLTTVETVSTEIEKDVEETSMDSEMGQNCPNTSNEKSVTWAQNTIDNEHMNKKSSKSCCIFTGKKKSNPPDPDQSLMGHNIYIIVLL</sequence>
<dbReference type="InterPro" id="IPR011107">
    <property type="entry name" value="PPI_Ypi1"/>
</dbReference>
<reference evidence="2 3" key="1">
    <citation type="journal article" date="2005" name="Science">
        <title>Genome sequence of Theileria parva, a bovine pathogen that transforms lymphocytes.</title>
        <authorList>
            <person name="Gardner M.J."/>
            <person name="Bishop R."/>
            <person name="Shah T."/>
            <person name="de Villiers E.P."/>
            <person name="Carlton J.M."/>
            <person name="Hall N."/>
            <person name="Ren Q."/>
            <person name="Paulsen I.T."/>
            <person name="Pain A."/>
            <person name="Berriman M."/>
            <person name="Wilson R.J.M."/>
            <person name="Sato S."/>
            <person name="Ralph S.A."/>
            <person name="Mann D.J."/>
            <person name="Xiong Z."/>
            <person name="Shallom S.J."/>
            <person name="Weidman J."/>
            <person name="Jiang L."/>
            <person name="Lynn J."/>
            <person name="Weaver B."/>
            <person name="Shoaibi A."/>
            <person name="Domingo A.R."/>
            <person name="Wasawo D."/>
            <person name="Crabtree J."/>
            <person name="Wortman J.R."/>
            <person name="Haas B."/>
            <person name="Angiuoli S.V."/>
            <person name="Creasy T.H."/>
            <person name="Lu C."/>
            <person name="Suh B."/>
            <person name="Silva J.C."/>
            <person name="Utterback T.R."/>
            <person name="Feldblyum T.V."/>
            <person name="Pertea M."/>
            <person name="Allen J."/>
            <person name="Nierman W.C."/>
            <person name="Taracha E.L.N."/>
            <person name="Salzberg S.L."/>
            <person name="White O.R."/>
            <person name="Fitzhugh H.A."/>
            <person name="Morzaria S."/>
            <person name="Venter J.C."/>
            <person name="Fraser C.M."/>
            <person name="Nene V."/>
        </authorList>
    </citation>
    <scope>NUCLEOTIDE SEQUENCE [LARGE SCALE GENOMIC DNA]</scope>
    <source>
        <strain evidence="2 3">Muguga</strain>
    </source>
</reference>
<gene>
    <name evidence="2" type="ordered locus">TP04_0749</name>
</gene>
<keyword evidence="3" id="KW-1185">Reference proteome</keyword>
<dbReference type="eggNOG" id="ENOG502S88U">
    <property type="taxonomic scope" value="Eukaryota"/>
</dbReference>
<dbReference type="AlphaFoldDB" id="Q4N1J0"/>